<dbReference type="Proteomes" id="UP000434276">
    <property type="component" value="Unassembled WGS sequence"/>
</dbReference>
<organism evidence="1 2">
    <name type="scientific">Arabidopsis thaliana</name>
    <name type="common">Mouse-ear cress</name>
    <dbReference type="NCBI Taxonomy" id="3702"/>
    <lineage>
        <taxon>Eukaryota</taxon>
        <taxon>Viridiplantae</taxon>
        <taxon>Streptophyta</taxon>
        <taxon>Embryophyta</taxon>
        <taxon>Tracheophyta</taxon>
        <taxon>Spermatophyta</taxon>
        <taxon>Magnoliopsida</taxon>
        <taxon>eudicotyledons</taxon>
        <taxon>Gunneridae</taxon>
        <taxon>Pentapetalae</taxon>
        <taxon>rosids</taxon>
        <taxon>malvids</taxon>
        <taxon>Brassicales</taxon>
        <taxon>Brassicaceae</taxon>
        <taxon>Camelineae</taxon>
        <taxon>Arabidopsis</taxon>
    </lineage>
</organism>
<gene>
    <name evidence="1" type="ORF">C24_LOCUS14418</name>
</gene>
<sequence length="65" mass="6930">MLLARVTVSGSVVIPGNTLEPGKETSRDSKVKLPRGSVVIPVNTPEPRVDVPRIIHGRLGGYLVT</sequence>
<evidence type="ECO:0000313" key="1">
    <source>
        <dbReference type="EMBL" id="CAA0384227.1"/>
    </source>
</evidence>
<reference evidence="1 2" key="1">
    <citation type="submission" date="2019-12" db="EMBL/GenBank/DDBJ databases">
        <authorList>
            <person name="Jiao W.-B."/>
            <person name="Schneeberger K."/>
        </authorList>
    </citation>
    <scope>NUCLEOTIDE SEQUENCE [LARGE SCALE GENOMIC DNA]</scope>
    <source>
        <strain evidence="2">cv. C24</strain>
    </source>
</reference>
<evidence type="ECO:0000313" key="2">
    <source>
        <dbReference type="Proteomes" id="UP000434276"/>
    </source>
</evidence>
<accession>A0A5S9XHE4</accession>
<protein>
    <submittedName>
        <fullName evidence="1">Uncharacterized protein</fullName>
    </submittedName>
</protein>
<proteinExistence type="predicted"/>
<dbReference type="EMBL" id="CACSHJ010000089">
    <property type="protein sequence ID" value="CAA0384227.1"/>
    <property type="molecule type" value="Genomic_DNA"/>
</dbReference>
<dbReference type="AlphaFoldDB" id="A0A5S9XHE4"/>
<name>A0A5S9XHE4_ARATH</name>